<dbReference type="Proteomes" id="UP000635606">
    <property type="component" value="Unassembled WGS sequence"/>
</dbReference>
<dbReference type="Pfam" id="PF00174">
    <property type="entry name" value="Oxidored_molyb"/>
    <property type="match status" value="1"/>
</dbReference>
<name>A0A8J4E8F7_9ACTN</name>
<dbReference type="Gene3D" id="3.90.420.10">
    <property type="entry name" value="Oxidoreductase, molybdopterin-binding domain"/>
    <property type="match status" value="1"/>
</dbReference>
<dbReference type="GO" id="GO:0020037">
    <property type="term" value="F:heme binding"/>
    <property type="evidence" value="ECO:0007669"/>
    <property type="project" value="TreeGrafter"/>
</dbReference>
<feature type="domain" description="Oxidoreductase molybdopterin-binding" evidence="3">
    <location>
        <begin position="342"/>
        <end position="487"/>
    </location>
</feature>
<dbReference type="GO" id="GO:0043546">
    <property type="term" value="F:molybdopterin cofactor binding"/>
    <property type="evidence" value="ECO:0007669"/>
    <property type="project" value="TreeGrafter"/>
</dbReference>
<feature type="transmembrane region" description="Helical" evidence="2">
    <location>
        <begin position="107"/>
        <end position="125"/>
    </location>
</feature>
<dbReference type="AlphaFoldDB" id="A0A8J4E8F7"/>
<dbReference type="InterPro" id="IPR036374">
    <property type="entry name" value="OxRdtase_Mopterin-bd_sf"/>
</dbReference>
<evidence type="ECO:0000256" key="2">
    <source>
        <dbReference type="SAM" id="Phobius"/>
    </source>
</evidence>
<keyword evidence="2" id="KW-1133">Transmembrane helix</keyword>
<keyword evidence="2" id="KW-0472">Membrane</keyword>
<dbReference type="InterPro" id="IPR014756">
    <property type="entry name" value="Ig_E-set"/>
</dbReference>
<organism evidence="4 5">
    <name type="scientific">Virgisporangium ochraceum</name>
    <dbReference type="NCBI Taxonomy" id="65505"/>
    <lineage>
        <taxon>Bacteria</taxon>
        <taxon>Bacillati</taxon>
        <taxon>Actinomycetota</taxon>
        <taxon>Actinomycetes</taxon>
        <taxon>Micromonosporales</taxon>
        <taxon>Micromonosporaceae</taxon>
        <taxon>Virgisporangium</taxon>
    </lineage>
</organism>
<dbReference type="GO" id="GO:0006790">
    <property type="term" value="P:sulfur compound metabolic process"/>
    <property type="evidence" value="ECO:0007669"/>
    <property type="project" value="TreeGrafter"/>
</dbReference>
<comment type="caution">
    <text evidence="4">The sequence shown here is derived from an EMBL/GenBank/DDBJ whole genome shotgun (WGS) entry which is preliminary data.</text>
</comment>
<feature type="region of interest" description="Disordered" evidence="1">
    <location>
        <begin position="583"/>
        <end position="613"/>
    </location>
</feature>
<evidence type="ECO:0000313" key="5">
    <source>
        <dbReference type="Proteomes" id="UP000635606"/>
    </source>
</evidence>
<sequence>MIGVASVAAALGVAELVAIVTGPLTSPGIAVGGAIIDLVPEPLKQFAISLFGTYDKLALQIGTIVLLVLAGVGLGFLARRRLGLALGLVVAFAALGLVSAVTRYDAGWTAVFPSVLAGAAGVLTLRTLTLKAANTDAASDRAASDRAASDRAASDRAASDRAASDRAAADRVADPAATRAAAPPGAGPRPPDPGRAADTSRAAGPAADPARAAARATAPAAAAPAAADPARADLAVVAGANADERDERAATTARSAGWGVAAERRAVLRAAGTVVAVGAVAGFGGRWVSLRRSVSADRAAVTLPAPASPAPALPAAVETRVDGLARFVTSNRDFYRIDTALVVPQVAPDEWRLRIHGRVRNPVTLTFDQLLARPMIERYVTLACVSNEVGGGLVGNARWLGVRISDLLAEADPEPGADQVVSRSVDGFTAGTPTDVLRDGRDAMLAVGMNGEPLPIEHGFPVRMVVPGLYGYVSATKWLAELELSSFGDFDAYWIRRGWAAKAPIKLQSRIDTPTGRATAGRVAVGGVAWAQHVGVSRVEVRVGDGPWQEAALNDVPSTDTWRLWTWAWDAAPGKHRLTVRAFDSSGRPQDETERPVVPDGATGLHSVEVEVA</sequence>
<dbReference type="GO" id="GO:0008482">
    <property type="term" value="F:sulfite oxidase activity"/>
    <property type="evidence" value="ECO:0007669"/>
    <property type="project" value="TreeGrafter"/>
</dbReference>
<feature type="compositionally biased region" description="Basic and acidic residues" evidence="1">
    <location>
        <begin position="139"/>
        <end position="173"/>
    </location>
</feature>
<reference evidence="4" key="1">
    <citation type="submission" date="2021-01" db="EMBL/GenBank/DDBJ databases">
        <title>Whole genome shotgun sequence of Virgisporangium ochraceum NBRC 16418.</title>
        <authorList>
            <person name="Komaki H."/>
            <person name="Tamura T."/>
        </authorList>
    </citation>
    <scope>NUCLEOTIDE SEQUENCE</scope>
    <source>
        <strain evidence="4">NBRC 16418</strain>
    </source>
</reference>
<accession>A0A8J4E8F7</accession>
<feature type="compositionally biased region" description="Low complexity" evidence="1">
    <location>
        <begin position="194"/>
        <end position="229"/>
    </location>
</feature>
<feature type="transmembrane region" description="Helical" evidence="2">
    <location>
        <begin position="57"/>
        <end position="77"/>
    </location>
</feature>
<evidence type="ECO:0000256" key="1">
    <source>
        <dbReference type="SAM" id="MobiDB-lite"/>
    </source>
</evidence>
<keyword evidence="5" id="KW-1185">Reference proteome</keyword>
<proteinExistence type="predicted"/>
<dbReference type="EMBL" id="BOPH01000001">
    <property type="protein sequence ID" value="GIJ65304.1"/>
    <property type="molecule type" value="Genomic_DNA"/>
</dbReference>
<evidence type="ECO:0000259" key="3">
    <source>
        <dbReference type="Pfam" id="PF00174"/>
    </source>
</evidence>
<dbReference type="SUPFAM" id="SSF81296">
    <property type="entry name" value="E set domains"/>
    <property type="match status" value="1"/>
</dbReference>
<dbReference type="PANTHER" id="PTHR19372">
    <property type="entry name" value="SULFITE REDUCTASE"/>
    <property type="match status" value="1"/>
</dbReference>
<feature type="compositionally biased region" description="Low complexity" evidence="1">
    <location>
        <begin position="174"/>
        <end position="184"/>
    </location>
</feature>
<evidence type="ECO:0000313" key="4">
    <source>
        <dbReference type="EMBL" id="GIJ65304.1"/>
    </source>
</evidence>
<dbReference type="InterPro" id="IPR000572">
    <property type="entry name" value="OxRdtase_Mopterin-bd_dom"/>
</dbReference>
<feature type="transmembrane region" description="Helical" evidence="2">
    <location>
        <begin position="84"/>
        <end position="101"/>
    </location>
</feature>
<feature type="region of interest" description="Disordered" evidence="1">
    <location>
        <begin position="139"/>
        <end position="229"/>
    </location>
</feature>
<dbReference type="Gene3D" id="2.60.40.650">
    <property type="match status" value="1"/>
</dbReference>
<gene>
    <name evidence="4" type="ORF">Voc01_002210</name>
</gene>
<protein>
    <recommendedName>
        <fullName evidence="3">Oxidoreductase molybdopterin-binding domain-containing protein</fullName>
    </recommendedName>
</protein>
<dbReference type="PANTHER" id="PTHR19372:SF7">
    <property type="entry name" value="SULFITE OXIDASE, MITOCHONDRIAL"/>
    <property type="match status" value="1"/>
</dbReference>
<keyword evidence="2" id="KW-0812">Transmembrane</keyword>
<dbReference type="SUPFAM" id="SSF56524">
    <property type="entry name" value="Oxidoreductase molybdopterin-binding domain"/>
    <property type="match status" value="1"/>
</dbReference>